<dbReference type="Pfam" id="PF13561">
    <property type="entry name" value="adh_short_C2"/>
    <property type="match status" value="1"/>
</dbReference>
<dbReference type="Gene3D" id="3.40.50.720">
    <property type="entry name" value="NAD(P)-binding Rossmann-like Domain"/>
    <property type="match status" value="1"/>
</dbReference>
<evidence type="ECO:0000313" key="1">
    <source>
        <dbReference type="EMBL" id="KAK9842236.1"/>
    </source>
</evidence>
<name>A0AAW1S814_9CHLO</name>
<accession>A0AAW1S814</accession>
<dbReference type="EMBL" id="JALJOU010000008">
    <property type="protein sequence ID" value="KAK9842236.1"/>
    <property type="molecule type" value="Genomic_DNA"/>
</dbReference>
<dbReference type="AlphaFoldDB" id="A0AAW1S814"/>
<gene>
    <name evidence="1" type="ORF">WJX81_001967</name>
</gene>
<sequence length="270" mass="28524">MNRCFGAPDAHYKSLTGKRVLITGGSSGIGKALALAFSANGAIVAITGRRKERLEAVCGQLKEGHYVIADLMKVSDCARTVAEAVFLMGGLDILVNSGGVETEAMMREPSSERAFADAFTMHVATVAALVDAAAPHLTASGAGAVVNVSSLSAIQVNPDATCYNVAQAAQDHLTKTLARKYTKHGLRVNSVNPCYVDTEFFDATSKESGLSKEQLHEWAKTENELHRVMTPDEVAGPILFLASDAASFISGVHLRIDGATGVHEEIQLPA</sequence>
<dbReference type="PANTHER" id="PTHR43975">
    <property type="entry name" value="ZGC:101858"/>
    <property type="match status" value="1"/>
</dbReference>
<dbReference type="InterPro" id="IPR036291">
    <property type="entry name" value="NAD(P)-bd_dom_sf"/>
</dbReference>
<dbReference type="PRINTS" id="PR00080">
    <property type="entry name" value="SDRFAMILY"/>
</dbReference>
<dbReference type="PRINTS" id="PR00081">
    <property type="entry name" value="GDHRDH"/>
</dbReference>
<dbReference type="Proteomes" id="UP001445335">
    <property type="component" value="Unassembled WGS sequence"/>
</dbReference>
<dbReference type="InterPro" id="IPR002347">
    <property type="entry name" value="SDR_fam"/>
</dbReference>
<dbReference type="SUPFAM" id="SSF51735">
    <property type="entry name" value="NAD(P)-binding Rossmann-fold domains"/>
    <property type="match status" value="1"/>
</dbReference>
<reference evidence="1 2" key="1">
    <citation type="journal article" date="2024" name="Nat. Commun.">
        <title>Phylogenomics reveals the evolutionary origins of lichenization in chlorophyte algae.</title>
        <authorList>
            <person name="Puginier C."/>
            <person name="Libourel C."/>
            <person name="Otte J."/>
            <person name="Skaloud P."/>
            <person name="Haon M."/>
            <person name="Grisel S."/>
            <person name="Petersen M."/>
            <person name="Berrin J.G."/>
            <person name="Delaux P.M."/>
            <person name="Dal Grande F."/>
            <person name="Keller J."/>
        </authorList>
    </citation>
    <scope>NUCLEOTIDE SEQUENCE [LARGE SCALE GENOMIC DNA]</scope>
    <source>
        <strain evidence="1 2">SAG 245.80</strain>
    </source>
</reference>
<organism evidence="1 2">
    <name type="scientific">Elliptochloris bilobata</name>
    <dbReference type="NCBI Taxonomy" id="381761"/>
    <lineage>
        <taxon>Eukaryota</taxon>
        <taxon>Viridiplantae</taxon>
        <taxon>Chlorophyta</taxon>
        <taxon>core chlorophytes</taxon>
        <taxon>Trebouxiophyceae</taxon>
        <taxon>Trebouxiophyceae incertae sedis</taxon>
        <taxon>Elliptochloris clade</taxon>
        <taxon>Elliptochloris</taxon>
    </lineage>
</organism>
<dbReference type="FunFam" id="3.40.50.720:FF:000084">
    <property type="entry name" value="Short-chain dehydrogenase reductase"/>
    <property type="match status" value="1"/>
</dbReference>
<comment type="caution">
    <text evidence="1">The sequence shown here is derived from an EMBL/GenBank/DDBJ whole genome shotgun (WGS) entry which is preliminary data.</text>
</comment>
<protein>
    <submittedName>
        <fullName evidence="1">Uncharacterized protein</fullName>
    </submittedName>
</protein>
<proteinExistence type="predicted"/>
<evidence type="ECO:0000313" key="2">
    <source>
        <dbReference type="Proteomes" id="UP001445335"/>
    </source>
</evidence>
<keyword evidence="2" id="KW-1185">Reference proteome</keyword>
<dbReference type="PANTHER" id="PTHR43975:SF2">
    <property type="entry name" value="EG:BACR7A4.14 PROTEIN-RELATED"/>
    <property type="match status" value="1"/>
</dbReference>